<evidence type="ECO:0000256" key="11">
    <source>
        <dbReference type="SAM" id="MobiDB-lite"/>
    </source>
</evidence>
<feature type="region of interest" description="Disordered" evidence="11">
    <location>
        <begin position="912"/>
        <end position="988"/>
    </location>
</feature>
<dbReference type="PROSITE" id="PS50082">
    <property type="entry name" value="WD_REPEATS_2"/>
    <property type="match status" value="2"/>
</dbReference>
<dbReference type="InterPro" id="IPR008271">
    <property type="entry name" value="Ser/Thr_kinase_AS"/>
</dbReference>
<reference evidence="13 14" key="1">
    <citation type="journal article" date="2024" name="Nat. Commun.">
        <title>Phylogenomics reveals the evolutionary origins of lichenization in chlorophyte algae.</title>
        <authorList>
            <person name="Puginier C."/>
            <person name="Libourel C."/>
            <person name="Otte J."/>
            <person name="Skaloud P."/>
            <person name="Haon M."/>
            <person name="Grisel S."/>
            <person name="Petersen M."/>
            <person name="Berrin J.G."/>
            <person name="Delaux P.M."/>
            <person name="Dal Grande F."/>
            <person name="Keller J."/>
        </authorList>
    </citation>
    <scope>NUCLEOTIDE SEQUENCE [LARGE SCALE GENOMIC DNA]</scope>
    <source>
        <strain evidence="13 14">SAG 2523</strain>
    </source>
</reference>
<dbReference type="Pfam" id="PF00400">
    <property type="entry name" value="WD40"/>
    <property type="match status" value="2"/>
</dbReference>
<dbReference type="PROSITE" id="PS50011">
    <property type="entry name" value="PROTEIN_KINASE_DOM"/>
    <property type="match status" value="1"/>
</dbReference>
<dbReference type="PROSITE" id="PS50294">
    <property type="entry name" value="WD_REPEATS_REGION"/>
    <property type="match status" value="1"/>
</dbReference>
<dbReference type="GO" id="GO:0016236">
    <property type="term" value="P:macroautophagy"/>
    <property type="evidence" value="ECO:0007669"/>
    <property type="project" value="InterPro"/>
</dbReference>
<evidence type="ECO:0000256" key="3">
    <source>
        <dbReference type="ARBA" id="ARBA00022574"/>
    </source>
</evidence>
<keyword evidence="3 10" id="KW-0853">WD repeat</keyword>
<evidence type="ECO:0000313" key="13">
    <source>
        <dbReference type="EMBL" id="KAK9863176.1"/>
    </source>
</evidence>
<keyword evidence="7" id="KW-0418">Kinase</keyword>
<evidence type="ECO:0000256" key="1">
    <source>
        <dbReference type="ARBA" id="ARBA00012513"/>
    </source>
</evidence>
<dbReference type="Pfam" id="PF22956">
    <property type="entry name" value="VPS15-like_hel"/>
    <property type="match status" value="1"/>
</dbReference>
<dbReference type="Proteomes" id="UP001485043">
    <property type="component" value="Unassembled WGS sequence"/>
</dbReference>
<evidence type="ECO:0000256" key="9">
    <source>
        <dbReference type="PROSITE-ProRule" id="PRU00103"/>
    </source>
</evidence>
<dbReference type="PANTHER" id="PTHR17583">
    <property type="entry name" value="PHOSPHOINOSITIDE 3-KINASE REGULATORY SUBUNIT 4"/>
    <property type="match status" value="1"/>
</dbReference>
<dbReference type="GO" id="GO:0034271">
    <property type="term" value="C:phosphatidylinositol 3-kinase complex, class III, type I"/>
    <property type="evidence" value="ECO:0007669"/>
    <property type="project" value="TreeGrafter"/>
</dbReference>
<dbReference type="Gene3D" id="1.10.510.10">
    <property type="entry name" value="Transferase(Phosphotransferase) domain 1"/>
    <property type="match status" value="1"/>
</dbReference>
<feature type="region of interest" description="Disordered" evidence="11">
    <location>
        <begin position="1400"/>
        <end position="1427"/>
    </location>
</feature>
<dbReference type="SUPFAM" id="SSF56112">
    <property type="entry name" value="Protein kinase-like (PK-like)"/>
    <property type="match status" value="1"/>
</dbReference>
<dbReference type="GO" id="GO:0006623">
    <property type="term" value="P:protein targeting to vacuole"/>
    <property type="evidence" value="ECO:0007669"/>
    <property type="project" value="TreeGrafter"/>
</dbReference>
<dbReference type="PROSITE" id="PS00108">
    <property type="entry name" value="PROTEIN_KINASE_ST"/>
    <property type="match status" value="1"/>
</dbReference>
<evidence type="ECO:0000256" key="5">
    <source>
        <dbReference type="ARBA" id="ARBA00022737"/>
    </source>
</evidence>
<feature type="repeat" description="WD" evidence="10">
    <location>
        <begin position="1196"/>
        <end position="1237"/>
    </location>
</feature>
<feature type="region of interest" description="Disordered" evidence="11">
    <location>
        <begin position="439"/>
        <end position="493"/>
    </location>
</feature>
<accession>A0AAW1T346</accession>
<dbReference type="SUPFAM" id="SSF48371">
    <property type="entry name" value="ARM repeat"/>
    <property type="match status" value="1"/>
</dbReference>
<evidence type="ECO:0000256" key="10">
    <source>
        <dbReference type="PROSITE-ProRule" id="PRU00221"/>
    </source>
</evidence>
<dbReference type="PANTHER" id="PTHR17583:SF0">
    <property type="entry name" value="PHOSPHOINOSITIDE 3-KINASE REGULATORY SUBUNIT 4"/>
    <property type="match status" value="1"/>
</dbReference>
<feature type="compositionally biased region" description="Low complexity" evidence="11">
    <location>
        <begin position="1531"/>
        <end position="1550"/>
    </location>
</feature>
<dbReference type="InterPro" id="IPR000719">
    <property type="entry name" value="Prot_kinase_dom"/>
</dbReference>
<dbReference type="InterPro" id="IPR015943">
    <property type="entry name" value="WD40/YVTN_repeat-like_dom_sf"/>
</dbReference>
<dbReference type="EMBL" id="JALJOV010000506">
    <property type="protein sequence ID" value="KAK9863176.1"/>
    <property type="molecule type" value="Genomic_DNA"/>
</dbReference>
<evidence type="ECO:0000256" key="2">
    <source>
        <dbReference type="ARBA" id="ARBA00022527"/>
    </source>
</evidence>
<dbReference type="Pfam" id="PF00069">
    <property type="entry name" value="Pkinase"/>
    <property type="match status" value="1"/>
</dbReference>
<keyword evidence="6" id="KW-0547">Nucleotide-binding</keyword>
<keyword evidence="2" id="KW-0723">Serine/threonine-protein kinase</keyword>
<dbReference type="GO" id="GO:0071561">
    <property type="term" value="C:nucleus-vacuole junction"/>
    <property type="evidence" value="ECO:0007669"/>
    <property type="project" value="TreeGrafter"/>
</dbReference>
<dbReference type="InterPro" id="IPR055231">
    <property type="entry name" value="2AA_helical"/>
</dbReference>
<dbReference type="InterPro" id="IPR001680">
    <property type="entry name" value="WD40_rpt"/>
</dbReference>
<dbReference type="SMART" id="SM00320">
    <property type="entry name" value="WD40"/>
    <property type="match status" value="4"/>
</dbReference>
<feature type="repeat" description="WD" evidence="10">
    <location>
        <begin position="1148"/>
        <end position="1180"/>
    </location>
</feature>
<sequence>MGNQLAQPQRLQPEHLAELPNVVLKDTLGGGRFLKTLLCVHDEGGLVVVKVYYKRGDVPGLDEQERRLADIRQRLWGLPCPHVWPFQSFYQTDKACYLLRQHLYANLHTRLTSRPFLRLTEKRWIAFQLLEGLAQSHAAGVCHGDIKSENVLITSWNWVYLTDLASYKPTRLPADNPADFSYFFDTGGRRRCYIAPERLYESNTPEAAASRDALLEPAMDVFSLGCVLAELFHDGKELFDLSKLIAYRRGELALEPLLADVDPSVQHLILGMTRLKPEERPSAADCLQGTYAAAFPVSFQAHMHPFFSSLLPLGAEARLAAVQTSFPALAACLDTSPGFSGREGCGALPQASADAHAHTARSLPPGGLTQEAQSLAAAAGAFQQRLQDRSEAALQLAGAQSARGNNNGHKQDQPAQASRWQPLLAKDVFVEQQVKAAGSDWASTGFQHPSKQKEEVDKSERGRDGEGWTYPVRRGVEGPQQQGPEELRRRAEERRRAISLQRRVWVRHRTHSQPSAGSGDGGEGMILIAALLCVLVRGLKLQHSKERAIALLTAATMHCDDEDRLQRVVPYLLSMVSDGLASVRCTALRCLAKVLSAVENLVPSDAKVFTEYILPSVSLVPNDAEESVRVEFTGVVAQLAATAYRFLQQLQCLHAPHMQPSSASTAPALTQYREEVSILRLAVERVLAELLLGPHSTPATRLALLPHVSVVAEFLGRKESRDFLLPAVIAFLNDRAWPLRAALFQHMPSLIACTGKEALEAYLLPCLEQALADPEEAVIGEALAFLASVTEKGLLQRRSIIAVAAKVAPHLLVNASPAIRFQAVSFLAAAAAAVSPADRFSLLLPLVKPAFKAEPLSLTSPQNITDALNLAVNESFLTHRPSKGASGGPPHSGTFLAHSGALPTHALLQRGAAVGSGSPLQPGRSRVGKSSRQSSLRDGGGSQGGMSARQRLGTAISDSPQPRAQRRSGGSGSITPGARGSGQYGAEPAAEELQLQPNAAPLYRCSIPREALQPNASHLAAAMDAVPPSRREAPGNAGEAECSDTAIPSSHQAETSASLTGLGHPLLRNAVRLAPMTHAGPNASQQRLGMAASWDTRGVSDAMAAALASDLPAHSSPSSASVRSTASGGTADASAPSWQPRGILIAHLAEHRRGVTELAVAAHRTFFASASLDETVKIWDCRRLEQDVAFASRLTYTAQGGHILTCTACEEGQSIASGSSNGSIHVWRVETSGRSNNAPERYVGFTGKQELNPGEGPVLRVREWGGLLLLSTQRGGMHAWDLRAGKNAWRIPCPSNQGVLARWASDPIGPNWLLTGSTRGRLGLWDARFLVPVRSWTHPSGLPINCLEPTLAPAAHLGLSANSAPASCPLVWVAAGGGHEVGLWDLEEGHCHQVLRAFGPSSTEAERRESPAALQRKAQPASGAANPLDQTSLERHLLLPSLEAPQPKTAGVRALLATSSGSLLSAGTDQAIHHWQPARHDHSYLVCAPPSTKIQATDSPSTDQIQIRAMYTKRVLQNVAIVEEAILPQQPSIAPSSSQATSASGSFTGSEHMQTMPPSQTKQASLARQAALCHQDAILGLALLDGISDRLLLSCGREGVIKAWR</sequence>
<evidence type="ECO:0000259" key="12">
    <source>
        <dbReference type="PROSITE" id="PS50011"/>
    </source>
</evidence>
<dbReference type="CDD" id="cd13980">
    <property type="entry name" value="STKc_Vps15"/>
    <property type="match status" value="1"/>
</dbReference>
<feature type="compositionally biased region" description="Polar residues" evidence="11">
    <location>
        <begin position="1551"/>
        <end position="1563"/>
    </location>
</feature>
<dbReference type="InterPro" id="IPR021133">
    <property type="entry name" value="HEAT_type_2"/>
</dbReference>
<name>A0AAW1T346_9CHLO</name>
<dbReference type="InterPro" id="IPR045162">
    <property type="entry name" value="Vps15-like"/>
</dbReference>
<dbReference type="GO" id="GO:0045324">
    <property type="term" value="P:late endosome to vacuole transport"/>
    <property type="evidence" value="ECO:0007669"/>
    <property type="project" value="InterPro"/>
</dbReference>
<protein>
    <recommendedName>
        <fullName evidence="1">non-specific serine/threonine protein kinase</fullName>
        <ecNumber evidence="1">2.7.11.1</ecNumber>
    </recommendedName>
</protein>
<dbReference type="GO" id="GO:0034272">
    <property type="term" value="C:phosphatidylinositol 3-kinase complex, class III, type II"/>
    <property type="evidence" value="ECO:0007669"/>
    <property type="project" value="TreeGrafter"/>
</dbReference>
<evidence type="ECO:0000313" key="14">
    <source>
        <dbReference type="Proteomes" id="UP001485043"/>
    </source>
</evidence>
<feature type="region of interest" description="Disordered" evidence="11">
    <location>
        <begin position="395"/>
        <end position="418"/>
    </location>
</feature>
<evidence type="ECO:0000256" key="6">
    <source>
        <dbReference type="ARBA" id="ARBA00022741"/>
    </source>
</evidence>
<evidence type="ECO:0000256" key="4">
    <source>
        <dbReference type="ARBA" id="ARBA00022679"/>
    </source>
</evidence>
<keyword evidence="4" id="KW-0808">Transferase</keyword>
<dbReference type="Gene3D" id="1.25.10.10">
    <property type="entry name" value="Leucine-rich Repeat Variant"/>
    <property type="match status" value="2"/>
</dbReference>
<dbReference type="GO" id="GO:0005524">
    <property type="term" value="F:ATP binding"/>
    <property type="evidence" value="ECO:0007669"/>
    <property type="project" value="UniProtKB-KW"/>
</dbReference>
<feature type="region of interest" description="Disordered" evidence="11">
    <location>
        <begin position="1531"/>
        <end position="1563"/>
    </location>
</feature>
<dbReference type="InterPro" id="IPR016024">
    <property type="entry name" value="ARM-type_fold"/>
</dbReference>
<keyword evidence="5" id="KW-0677">Repeat</keyword>
<comment type="caution">
    <text evidence="13">The sequence shown here is derived from an EMBL/GenBank/DDBJ whole genome shotgun (WGS) entry which is preliminary data.</text>
</comment>
<feature type="compositionally biased region" description="Basic and acidic residues" evidence="11">
    <location>
        <begin position="451"/>
        <end position="466"/>
    </location>
</feature>
<dbReference type="EC" id="2.7.11.1" evidence="1"/>
<keyword evidence="14" id="KW-1185">Reference proteome</keyword>
<dbReference type="InterPro" id="IPR011009">
    <property type="entry name" value="Kinase-like_dom_sf"/>
</dbReference>
<proteinExistence type="predicted"/>
<feature type="region of interest" description="Disordered" evidence="11">
    <location>
        <begin position="348"/>
        <end position="367"/>
    </location>
</feature>
<feature type="region of interest" description="Disordered" evidence="11">
    <location>
        <begin position="879"/>
        <end position="898"/>
    </location>
</feature>
<dbReference type="SUPFAM" id="SSF50978">
    <property type="entry name" value="WD40 repeat-like"/>
    <property type="match status" value="1"/>
</dbReference>
<dbReference type="GO" id="GO:0004674">
    <property type="term" value="F:protein serine/threonine kinase activity"/>
    <property type="evidence" value="ECO:0007669"/>
    <property type="project" value="UniProtKB-KW"/>
</dbReference>
<feature type="region of interest" description="Disordered" evidence="11">
    <location>
        <begin position="1112"/>
        <end position="1136"/>
    </location>
</feature>
<organism evidence="13 14">
    <name type="scientific">Apatococcus fuscideae</name>
    <dbReference type="NCBI Taxonomy" id="2026836"/>
    <lineage>
        <taxon>Eukaryota</taxon>
        <taxon>Viridiplantae</taxon>
        <taxon>Chlorophyta</taxon>
        <taxon>core chlorophytes</taxon>
        <taxon>Trebouxiophyceae</taxon>
        <taxon>Chlorellales</taxon>
        <taxon>Chlorellaceae</taxon>
        <taxon>Apatococcus</taxon>
    </lineage>
</organism>
<feature type="domain" description="Protein kinase" evidence="12">
    <location>
        <begin position="22"/>
        <end position="307"/>
    </location>
</feature>
<dbReference type="InterPro" id="IPR011989">
    <property type="entry name" value="ARM-like"/>
</dbReference>
<dbReference type="GO" id="GO:0005770">
    <property type="term" value="C:late endosome"/>
    <property type="evidence" value="ECO:0007669"/>
    <property type="project" value="TreeGrafter"/>
</dbReference>
<dbReference type="SMART" id="SM00220">
    <property type="entry name" value="S_TKc"/>
    <property type="match status" value="1"/>
</dbReference>
<dbReference type="InterPro" id="IPR036322">
    <property type="entry name" value="WD40_repeat_dom_sf"/>
</dbReference>
<evidence type="ECO:0000256" key="7">
    <source>
        <dbReference type="ARBA" id="ARBA00022777"/>
    </source>
</evidence>
<gene>
    <name evidence="13" type="ORF">WJX84_011949</name>
</gene>
<evidence type="ECO:0000256" key="8">
    <source>
        <dbReference type="ARBA" id="ARBA00022840"/>
    </source>
</evidence>
<dbReference type="Gene3D" id="2.130.10.10">
    <property type="entry name" value="YVTN repeat-like/Quinoprotein amine dehydrogenase"/>
    <property type="match status" value="2"/>
</dbReference>
<feature type="compositionally biased region" description="Polar residues" evidence="11">
    <location>
        <begin position="402"/>
        <end position="418"/>
    </location>
</feature>
<keyword evidence="8" id="KW-0067">ATP-binding</keyword>
<feature type="repeat" description="HEAT" evidence="9">
    <location>
        <begin position="724"/>
        <end position="762"/>
    </location>
</feature>
<dbReference type="PROSITE" id="PS50077">
    <property type="entry name" value="HEAT_REPEAT"/>
    <property type="match status" value="1"/>
</dbReference>